<name>A0A4P6ZK62_9LACO</name>
<sequence length="135" mass="15712">MKTLYKIIFDQLSTFKKKPINEQTIIQIYWLTNMACKIVYIDNHYHLGEAKQLDYFVKIYNSIITSKVVDLQNYIAYKNSFRTENSTSGSFINSTTFDINTINTIRGVFQVYYQQTGNKLKVVNIPKISINGMSI</sequence>
<dbReference type="Proteomes" id="UP000294321">
    <property type="component" value="Chromosome"/>
</dbReference>
<organism evidence="1 2">
    <name type="scientific">Acetilactobacillus jinshanensis</name>
    <dbReference type="NCBI Taxonomy" id="1720083"/>
    <lineage>
        <taxon>Bacteria</taxon>
        <taxon>Bacillati</taxon>
        <taxon>Bacillota</taxon>
        <taxon>Bacilli</taxon>
        <taxon>Lactobacillales</taxon>
        <taxon>Lactobacillaceae</taxon>
        <taxon>Acetilactobacillus</taxon>
    </lineage>
</organism>
<keyword evidence="2" id="KW-1185">Reference proteome</keyword>
<dbReference type="AlphaFoldDB" id="A0A4P6ZK62"/>
<protein>
    <submittedName>
        <fullName evidence="1">Uncharacterized protein</fullName>
    </submittedName>
</protein>
<accession>A0A4P6ZK62</accession>
<dbReference type="EMBL" id="CP034726">
    <property type="protein sequence ID" value="QBP18038.1"/>
    <property type="molecule type" value="Genomic_DNA"/>
</dbReference>
<gene>
    <name evidence="1" type="ORF">ELX58_02500</name>
</gene>
<evidence type="ECO:0000313" key="2">
    <source>
        <dbReference type="Proteomes" id="UP000294321"/>
    </source>
</evidence>
<dbReference type="KEGG" id="lji:ELX58_02500"/>
<dbReference type="RefSeq" id="WP_133441595.1">
    <property type="nucleotide sequence ID" value="NZ_CP034726.1"/>
</dbReference>
<proteinExistence type="predicted"/>
<evidence type="ECO:0000313" key="1">
    <source>
        <dbReference type="EMBL" id="QBP18038.1"/>
    </source>
</evidence>
<reference evidence="2" key="1">
    <citation type="submission" date="2018-12" db="EMBL/GenBank/DDBJ databases">
        <title>A new species of lactobacillus.</title>
        <authorList>
            <person name="Jian Y."/>
            <person name="Xin L."/>
            <person name="Hong Z.J."/>
            <person name="Ming L.Z."/>
            <person name="Hong X.Z."/>
        </authorList>
    </citation>
    <scope>NUCLEOTIDE SEQUENCE [LARGE SCALE GENOMIC DNA]</scope>
    <source>
        <strain evidence="2">HSLZ-75</strain>
    </source>
</reference>